<evidence type="ECO:0008006" key="5">
    <source>
        <dbReference type="Google" id="ProtNLM"/>
    </source>
</evidence>
<dbReference type="PANTHER" id="PTHR30221">
    <property type="entry name" value="SMALL-CONDUCTANCE MECHANOSENSITIVE CHANNEL"/>
    <property type="match status" value="1"/>
</dbReference>
<reference evidence="3 4" key="1">
    <citation type="journal article" date="2019" name="Int. J. Syst. Evol. Microbiol.">
        <title>The Global Catalogue of Microorganisms (GCM) 10K type strain sequencing project: providing services to taxonomists for standard genome sequencing and annotation.</title>
        <authorList>
            <consortium name="The Broad Institute Genomics Platform"/>
            <consortium name="The Broad Institute Genome Sequencing Center for Infectious Disease"/>
            <person name="Wu L."/>
            <person name="Ma J."/>
        </authorList>
    </citation>
    <scope>NUCLEOTIDE SEQUENCE [LARGE SCALE GENOMIC DNA]</scope>
    <source>
        <strain evidence="3 4">JCM 14718</strain>
    </source>
</reference>
<evidence type="ECO:0000256" key="2">
    <source>
        <dbReference type="SAM" id="Phobius"/>
    </source>
</evidence>
<feature type="compositionally biased region" description="Basic and acidic residues" evidence="1">
    <location>
        <begin position="259"/>
        <end position="268"/>
    </location>
</feature>
<dbReference type="Proteomes" id="UP001500618">
    <property type="component" value="Unassembled WGS sequence"/>
</dbReference>
<dbReference type="InterPro" id="IPR008910">
    <property type="entry name" value="MSC_TM_helix"/>
</dbReference>
<organism evidence="3 4">
    <name type="scientific">Fodinicola feengrottensis</name>
    <dbReference type="NCBI Taxonomy" id="435914"/>
    <lineage>
        <taxon>Bacteria</taxon>
        <taxon>Bacillati</taxon>
        <taxon>Actinomycetota</taxon>
        <taxon>Actinomycetes</taxon>
        <taxon>Mycobacteriales</taxon>
        <taxon>Fodinicola</taxon>
    </lineage>
</organism>
<dbReference type="InterPro" id="IPR045275">
    <property type="entry name" value="MscS_archaea/bacteria_type"/>
</dbReference>
<dbReference type="Pfam" id="PF05552">
    <property type="entry name" value="MS_channel_1st_1"/>
    <property type="match status" value="2"/>
</dbReference>
<feature type="region of interest" description="Disordered" evidence="1">
    <location>
        <begin position="224"/>
        <end position="268"/>
    </location>
</feature>
<gene>
    <name evidence="3" type="ORF">GCM10009765_42450</name>
</gene>
<keyword evidence="2" id="KW-0472">Membrane</keyword>
<keyword evidence="4" id="KW-1185">Reference proteome</keyword>
<sequence>MMLQALIGGLGAAWTSIATFVPKLVGFLVILLIGWLIAKGVSKAVQLLLTRTGFPKLIDKSGLGAMMSRASFDATGLIVKLVYYFILLMALQLALLPFGTDNPVSALLNQVIAFLPRIVVAIVLVVVAAAIGKVVSDLIRSALGNRAYAPLLGTLTQVFLVALGIIAALNQLDIATTVTTPVLIFVLGTIGGILVVGIGGGLVRPMQQRTDGWLHRMEQELKATTPPPAAAAPTHPVSNGTVPENGTMAGAYAGTNGDHPTERLPHTN</sequence>
<feature type="transmembrane region" description="Helical" evidence="2">
    <location>
        <begin position="114"/>
        <end position="135"/>
    </location>
</feature>
<feature type="transmembrane region" description="Helical" evidence="2">
    <location>
        <begin position="147"/>
        <end position="170"/>
    </location>
</feature>
<evidence type="ECO:0000313" key="3">
    <source>
        <dbReference type="EMBL" id="GAA1688503.1"/>
    </source>
</evidence>
<comment type="caution">
    <text evidence="3">The sequence shown here is derived from an EMBL/GenBank/DDBJ whole genome shotgun (WGS) entry which is preliminary data.</text>
</comment>
<keyword evidence="2" id="KW-0812">Transmembrane</keyword>
<dbReference type="EMBL" id="BAAANY010000015">
    <property type="protein sequence ID" value="GAA1688503.1"/>
    <property type="molecule type" value="Genomic_DNA"/>
</dbReference>
<name>A0ABN2HIH3_9ACTN</name>
<evidence type="ECO:0000313" key="4">
    <source>
        <dbReference type="Proteomes" id="UP001500618"/>
    </source>
</evidence>
<dbReference type="PANTHER" id="PTHR30221:SF1">
    <property type="entry name" value="SMALL-CONDUCTANCE MECHANOSENSITIVE CHANNEL"/>
    <property type="match status" value="1"/>
</dbReference>
<evidence type="ECO:0000256" key="1">
    <source>
        <dbReference type="SAM" id="MobiDB-lite"/>
    </source>
</evidence>
<feature type="transmembrane region" description="Helical" evidence="2">
    <location>
        <begin position="70"/>
        <end position="94"/>
    </location>
</feature>
<protein>
    <recommendedName>
        <fullName evidence="5">Mechanosensitive ion channel</fullName>
    </recommendedName>
</protein>
<feature type="transmembrane region" description="Helical" evidence="2">
    <location>
        <begin position="182"/>
        <end position="203"/>
    </location>
</feature>
<accession>A0ABN2HIH3</accession>
<proteinExistence type="predicted"/>
<keyword evidence="2" id="KW-1133">Transmembrane helix</keyword>